<feature type="region of interest" description="Disordered" evidence="1">
    <location>
        <begin position="248"/>
        <end position="291"/>
    </location>
</feature>
<gene>
    <name evidence="2" type="ORF">MKK02DRAFT_30838</name>
</gene>
<feature type="region of interest" description="Disordered" evidence="1">
    <location>
        <begin position="1"/>
        <end position="24"/>
    </location>
</feature>
<accession>A0AA38H0T4</accession>
<dbReference type="RefSeq" id="XP_052941617.1">
    <property type="nucleotide sequence ID" value="XM_053088149.1"/>
</dbReference>
<dbReference type="GeneID" id="77727354"/>
<sequence length="422" mass="45659">MTHRFERPSADIYCTSSHQRPTPGLEASGRALVVVVEPNVNTGPMADGTHATIALLRASLDSQLLTHIRTPPGKRVSLAKFKADQLAIIEQDYIGDKDLITEHHANIKDLFSTRDFTLTSAATDLMNGRSIDDMVDGIYTRIDASRLEDRARGLSEASVSTIAWRGLAGDLDKLDNLFWDLKNHVKDDGVAKKNLAEALYKIACDWSRPDSFEESVRGLGGMEDGVWTGVTKFYSGVQEERKAAFARVEEESMRGTDNQADGLSDLGDAREDQEGEERGGGSSEPGGSVRCWMPQTAKSWLTTAAGAGALVGLGALAWGSSRGASGTENEENYFHRGKDQILPVLLRVRTHGTDRISTAQTCHGAVRLTQGGRMKGAVAMSAAGAMALRSNEAEMETYREGWKKAKTASLTVDGLQAEADKV</sequence>
<feature type="compositionally biased region" description="Basic and acidic residues" evidence="1">
    <location>
        <begin position="267"/>
        <end position="279"/>
    </location>
</feature>
<evidence type="ECO:0000256" key="1">
    <source>
        <dbReference type="SAM" id="MobiDB-lite"/>
    </source>
</evidence>
<comment type="caution">
    <text evidence="2">The sequence shown here is derived from an EMBL/GenBank/DDBJ whole genome shotgun (WGS) entry which is preliminary data.</text>
</comment>
<dbReference type="Proteomes" id="UP001164286">
    <property type="component" value="Unassembled WGS sequence"/>
</dbReference>
<name>A0AA38H0T4_9TREE</name>
<evidence type="ECO:0000313" key="2">
    <source>
        <dbReference type="EMBL" id="KAI9631840.1"/>
    </source>
</evidence>
<dbReference type="EMBL" id="JAKWFO010000016">
    <property type="protein sequence ID" value="KAI9631840.1"/>
    <property type="molecule type" value="Genomic_DNA"/>
</dbReference>
<keyword evidence="3" id="KW-1185">Reference proteome</keyword>
<reference evidence="2" key="1">
    <citation type="journal article" date="2022" name="G3 (Bethesda)">
        <title>High quality genome of the basidiomycete yeast Dioszegia hungarica PDD-24b-2 isolated from cloud water.</title>
        <authorList>
            <person name="Jarrige D."/>
            <person name="Haridas S."/>
            <person name="Bleykasten-Grosshans C."/>
            <person name="Joly M."/>
            <person name="Nadalig T."/>
            <person name="Sancelme M."/>
            <person name="Vuilleumier S."/>
            <person name="Grigoriev I.V."/>
            <person name="Amato P."/>
            <person name="Bringel F."/>
        </authorList>
    </citation>
    <scope>NUCLEOTIDE SEQUENCE</scope>
    <source>
        <strain evidence="2">PDD-24b-2</strain>
    </source>
</reference>
<organism evidence="2 3">
    <name type="scientific">Dioszegia hungarica</name>
    <dbReference type="NCBI Taxonomy" id="4972"/>
    <lineage>
        <taxon>Eukaryota</taxon>
        <taxon>Fungi</taxon>
        <taxon>Dikarya</taxon>
        <taxon>Basidiomycota</taxon>
        <taxon>Agaricomycotina</taxon>
        <taxon>Tremellomycetes</taxon>
        <taxon>Tremellales</taxon>
        <taxon>Bulleribasidiaceae</taxon>
        <taxon>Dioszegia</taxon>
    </lineage>
</organism>
<protein>
    <submittedName>
        <fullName evidence="2">Uncharacterized protein</fullName>
    </submittedName>
</protein>
<proteinExistence type="predicted"/>
<dbReference type="AlphaFoldDB" id="A0AA38H0T4"/>
<evidence type="ECO:0000313" key="3">
    <source>
        <dbReference type="Proteomes" id="UP001164286"/>
    </source>
</evidence>